<dbReference type="NCBIfam" id="NF004160">
    <property type="entry name" value="PRK05627.1-3"/>
    <property type="match status" value="1"/>
</dbReference>
<dbReference type="InterPro" id="IPR023465">
    <property type="entry name" value="Riboflavin_kinase_dom_sf"/>
</dbReference>
<dbReference type="EMBL" id="LT630450">
    <property type="protein sequence ID" value="SFV74022.1"/>
    <property type="molecule type" value="Genomic_DNA"/>
</dbReference>
<evidence type="ECO:0000256" key="2">
    <source>
        <dbReference type="ARBA" id="ARBA00004726"/>
    </source>
</evidence>
<dbReference type="NCBIfam" id="TIGR00083">
    <property type="entry name" value="ribF"/>
    <property type="match status" value="1"/>
</dbReference>
<dbReference type="PANTHER" id="PTHR22749:SF6">
    <property type="entry name" value="RIBOFLAVIN KINASE"/>
    <property type="match status" value="1"/>
</dbReference>
<dbReference type="GO" id="GO:0009231">
    <property type="term" value="P:riboflavin biosynthetic process"/>
    <property type="evidence" value="ECO:0007669"/>
    <property type="project" value="InterPro"/>
</dbReference>
<evidence type="ECO:0000256" key="11">
    <source>
        <dbReference type="ARBA" id="ARBA00022840"/>
    </source>
</evidence>
<dbReference type="InterPro" id="IPR002606">
    <property type="entry name" value="Riboflavin_kinase_bac"/>
</dbReference>
<evidence type="ECO:0000256" key="8">
    <source>
        <dbReference type="ARBA" id="ARBA00022741"/>
    </source>
</evidence>
<dbReference type="KEGG" id="dpg:DESPIGER_2200"/>
<evidence type="ECO:0000256" key="5">
    <source>
        <dbReference type="ARBA" id="ARBA00022643"/>
    </source>
</evidence>
<comment type="function">
    <text evidence="1">Catalyzes the phosphorylation of riboflavin to FMN followed by the adenylation of FMN to FAD.</text>
</comment>
<dbReference type="EC" id="2.7.7.2" evidence="15"/>
<dbReference type="PIRSF" id="PIRSF004491">
    <property type="entry name" value="FAD_Synth"/>
    <property type="match status" value="1"/>
</dbReference>
<keyword evidence="11 15" id="KW-0067">ATP-binding</keyword>
<dbReference type="Pfam" id="PF06574">
    <property type="entry name" value="FAD_syn"/>
    <property type="match status" value="1"/>
</dbReference>
<dbReference type="OrthoDB" id="9803667at2"/>
<dbReference type="AlphaFoldDB" id="A0A1K1LKK7"/>
<evidence type="ECO:0000256" key="15">
    <source>
        <dbReference type="PIRNR" id="PIRNR004491"/>
    </source>
</evidence>
<evidence type="ECO:0000256" key="13">
    <source>
        <dbReference type="ARBA" id="ARBA00047880"/>
    </source>
</evidence>
<evidence type="ECO:0000313" key="17">
    <source>
        <dbReference type="EMBL" id="SFV74022.1"/>
    </source>
</evidence>
<evidence type="ECO:0000256" key="6">
    <source>
        <dbReference type="ARBA" id="ARBA00022679"/>
    </source>
</evidence>
<keyword evidence="10 15" id="KW-0274">FAD</keyword>
<dbReference type="EC" id="2.7.1.26" evidence="15"/>
<gene>
    <name evidence="17" type="ORF">DESPIGER_2200</name>
</gene>
<keyword evidence="12" id="KW-0511">Multifunctional enzyme</keyword>
<dbReference type="InterPro" id="IPR015864">
    <property type="entry name" value="FAD_synthase"/>
</dbReference>
<evidence type="ECO:0000313" key="18">
    <source>
        <dbReference type="Proteomes" id="UP000186323"/>
    </source>
</evidence>
<evidence type="ECO:0000256" key="12">
    <source>
        <dbReference type="ARBA" id="ARBA00023268"/>
    </source>
</evidence>
<dbReference type="CDD" id="cd02064">
    <property type="entry name" value="FAD_synthetase_N"/>
    <property type="match status" value="1"/>
</dbReference>
<dbReference type="RefSeq" id="WP_072336530.1">
    <property type="nucleotide sequence ID" value="NZ_CALJDE010000074.1"/>
</dbReference>
<keyword evidence="6 15" id="KW-0808">Transferase</keyword>
<dbReference type="UniPathway" id="UPA00277">
    <property type="reaction ID" value="UER00407"/>
</dbReference>
<dbReference type="GO" id="GO:0003919">
    <property type="term" value="F:FMN adenylyltransferase activity"/>
    <property type="evidence" value="ECO:0007669"/>
    <property type="project" value="UniProtKB-UniRule"/>
</dbReference>
<protein>
    <recommendedName>
        <fullName evidence="15">Riboflavin biosynthesis protein</fullName>
    </recommendedName>
    <domain>
        <recommendedName>
            <fullName evidence="15">Riboflavin kinase</fullName>
            <ecNumber evidence="15">2.7.1.26</ecNumber>
        </recommendedName>
        <alternativeName>
            <fullName evidence="15">Flavokinase</fullName>
        </alternativeName>
    </domain>
    <domain>
        <recommendedName>
            <fullName evidence="15">FMN adenylyltransferase</fullName>
            <ecNumber evidence="15">2.7.7.2</ecNumber>
        </recommendedName>
        <alternativeName>
            <fullName evidence="15">FAD pyrophosphorylase</fullName>
        </alternativeName>
        <alternativeName>
            <fullName evidence="15">FAD synthase</fullName>
        </alternativeName>
    </domain>
</protein>
<dbReference type="Gene3D" id="3.40.50.620">
    <property type="entry name" value="HUPs"/>
    <property type="match status" value="1"/>
</dbReference>
<evidence type="ECO:0000256" key="4">
    <source>
        <dbReference type="ARBA" id="ARBA00022630"/>
    </source>
</evidence>
<dbReference type="FunFam" id="3.40.50.620:FF:000021">
    <property type="entry name" value="Riboflavin biosynthesis protein"/>
    <property type="match status" value="1"/>
</dbReference>
<dbReference type="PANTHER" id="PTHR22749">
    <property type="entry name" value="RIBOFLAVIN KINASE/FMN ADENYLYLTRANSFERASE"/>
    <property type="match status" value="1"/>
</dbReference>
<dbReference type="InterPro" id="IPR015865">
    <property type="entry name" value="Riboflavin_kinase_bac/euk"/>
</dbReference>
<dbReference type="GO" id="GO:0009398">
    <property type="term" value="P:FMN biosynthetic process"/>
    <property type="evidence" value="ECO:0007669"/>
    <property type="project" value="UniProtKB-UniRule"/>
</dbReference>
<comment type="catalytic activity">
    <reaction evidence="14 15">
        <text>FMN + ATP + H(+) = FAD + diphosphate</text>
        <dbReference type="Rhea" id="RHEA:17237"/>
        <dbReference type="ChEBI" id="CHEBI:15378"/>
        <dbReference type="ChEBI" id="CHEBI:30616"/>
        <dbReference type="ChEBI" id="CHEBI:33019"/>
        <dbReference type="ChEBI" id="CHEBI:57692"/>
        <dbReference type="ChEBI" id="CHEBI:58210"/>
        <dbReference type="EC" id="2.7.7.2"/>
    </reaction>
</comment>
<evidence type="ECO:0000256" key="10">
    <source>
        <dbReference type="ARBA" id="ARBA00022827"/>
    </source>
</evidence>
<evidence type="ECO:0000256" key="9">
    <source>
        <dbReference type="ARBA" id="ARBA00022777"/>
    </source>
</evidence>
<keyword evidence="9 15" id="KW-0418">Kinase</keyword>
<comment type="pathway">
    <text evidence="3 15">Cofactor biosynthesis; FMN biosynthesis; FMN from riboflavin (ATP route): step 1/1.</text>
</comment>
<evidence type="ECO:0000259" key="16">
    <source>
        <dbReference type="SMART" id="SM00904"/>
    </source>
</evidence>
<accession>A0A1K1LKK7</accession>
<proteinExistence type="inferred from homology"/>
<feature type="domain" description="Riboflavin kinase" evidence="16">
    <location>
        <begin position="175"/>
        <end position="300"/>
    </location>
</feature>
<evidence type="ECO:0000256" key="7">
    <source>
        <dbReference type="ARBA" id="ARBA00022695"/>
    </source>
</evidence>
<dbReference type="Pfam" id="PF01687">
    <property type="entry name" value="Flavokinase"/>
    <property type="match status" value="1"/>
</dbReference>
<dbReference type="SUPFAM" id="SSF82114">
    <property type="entry name" value="Riboflavin kinase-like"/>
    <property type="match status" value="1"/>
</dbReference>
<organism evidence="17 18">
    <name type="scientific">Desulfovibrio piger</name>
    <dbReference type="NCBI Taxonomy" id="901"/>
    <lineage>
        <taxon>Bacteria</taxon>
        <taxon>Pseudomonadati</taxon>
        <taxon>Thermodesulfobacteriota</taxon>
        <taxon>Desulfovibrionia</taxon>
        <taxon>Desulfovibrionales</taxon>
        <taxon>Desulfovibrionaceae</taxon>
        <taxon>Desulfovibrio</taxon>
    </lineage>
</organism>
<evidence type="ECO:0000256" key="14">
    <source>
        <dbReference type="ARBA" id="ARBA00049494"/>
    </source>
</evidence>
<comment type="pathway">
    <text evidence="2 15">Cofactor biosynthesis; FAD biosynthesis; FAD from FMN: step 1/1.</text>
</comment>
<keyword evidence="5 15" id="KW-0288">FMN</keyword>
<dbReference type="Gene3D" id="2.40.30.30">
    <property type="entry name" value="Riboflavin kinase-like"/>
    <property type="match status" value="1"/>
</dbReference>
<dbReference type="GO" id="GO:0008531">
    <property type="term" value="F:riboflavin kinase activity"/>
    <property type="evidence" value="ECO:0007669"/>
    <property type="project" value="UniProtKB-UniRule"/>
</dbReference>
<dbReference type="InterPro" id="IPR023468">
    <property type="entry name" value="Riboflavin_kinase"/>
</dbReference>
<evidence type="ECO:0000256" key="1">
    <source>
        <dbReference type="ARBA" id="ARBA00002121"/>
    </source>
</evidence>
<dbReference type="InterPro" id="IPR014729">
    <property type="entry name" value="Rossmann-like_a/b/a_fold"/>
</dbReference>
<dbReference type="SUPFAM" id="SSF52374">
    <property type="entry name" value="Nucleotidylyl transferase"/>
    <property type="match status" value="1"/>
</dbReference>
<keyword evidence="18" id="KW-1185">Reference proteome</keyword>
<evidence type="ECO:0000256" key="3">
    <source>
        <dbReference type="ARBA" id="ARBA00005201"/>
    </source>
</evidence>
<dbReference type="GO" id="GO:0005524">
    <property type="term" value="F:ATP binding"/>
    <property type="evidence" value="ECO:0007669"/>
    <property type="project" value="UniProtKB-UniRule"/>
</dbReference>
<keyword evidence="4 15" id="KW-0285">Flavoprotein</keyword>
<dbReference type="Proteomes" id="UP000186323">
    <property type="component" value="Chromosome I"/>
</dbReference>
<sequence length="303" mass="33002">MDTSPSASPRATAVTIGNFDGVHQGHQVLIRRALTYSQQFGLDCVVITFWPHPRVLFGKPHQPLTSRAARLRLLQGLGDLRVLELPFTRELAALSPEEFVRQHLLPLRLKHLVIGHDFTLGRGRSGQPEVLRALGAKYGFDVDQLPPVEVGGHVVSSTCLRELIGKGDVATAASLLGHAYGCEGLVVHGEGRGTGLGFPTANIAIPDTMLPAPGVYATRVVVPHLGRTLQAVTNIGRKPTFGDHGLSIESFLLDTDLNLYGNELRLDFVARLRDEKRFASADALVAQIRTDVARARDLLTMYF</sequence>
<name>A0A1K1LKK7_9BACT</name>
<reference evidence="18" key="1">
    <citation type="submission" date="2016-10" db="EMBL/GenBank/DDBJ databases">
        <authorList>
            <person name="Wegmann U."/>
        </authorList>
    </citation>
    <scope>NUCLEOTIDE SEQUENCE [LARGE SCALE GENOMIC DNA]</scope>
</reference>
<comment type="similarity">
    <text evidence="15">Belongs to the ribF family.</text>
</comment>
<keyword evidence="7 15" id="KW-0548">Nucleotidyltransferase</keyword>
<dbReference type="GO" id="GO:0006747">
    <property type="term" value="P:FAD biosynthetic process"/>
    <property type="evidence" value="ECO:0007669"/>
    <property type="project" value="UniProtKB-UniRule"/>
</dbReference>
<keyword evidence="8 15" id="KW-0547">Nucleotide-binding</keyword>
<dbReference type="SMART" id="SM00904">
    <property type="entry name" value="Flavokinase"/>
    <property type="match status" value="1"/>
</dbReference>
<comment type="catalytic activity">
    <reaction evidence="13 15">
        <text>riboflavin + ATP = FMN + ADP + H(+)</text>
        <dbReference type="Rhea" id="RHEA:14357"/>
        <dbReference type="ChEBI" id="CHEBI:15378"/>
        <dbReference type="ChEBI" id="CHEBI:30616"/>
        <dbReference type="ChEBI" id="CHEBI:57986"/>
        <dbReference type="ChEBI" id="CHEBI:58210"/>
        <dbReference type="ChEBI" id="CHEBI:456216"/>
        <dbReference type="EC" id="2.7.1.26"/>
    </reaction>
</comment>
<dbReference type="UniPathway" id="UPA00276">
    <property type="reaction ID" value="UER00406"/>
</dbReference>